<dbReference type="InterPro" id="IPR004772">
    <property type="entry name" value="TrkH"/>
</dbReference>
<evidence type="ECO:0000313" key="14">
    <source>
        <dbReference type="Proteomes" id="UP000779508"/>
    </source>
</evidence>
<protein>
    <submittedName>
        <fullName evidence="13">TrkH family potassium uptake protein</fullName>
    </submittedName>
</protein>
<feature type="transmembrane region" description="Helical" evidence="12">
    <location>
        <begin position="134"/>
        <end position="159"/>
    </location>
</feature>
<evidence type="ECO:0000256" key="10">
    <source>
        <dbReference type="ARBA" id="ARBA00023065"/>
    </source>
</evidence>
<accession>A0ABS6FZ61</accession>
<comment type="subcellular location">
    <subcellularLocation>
        <location evidence="1">Cell inner membrane</location>
        <topology evidence="1">Multi-pass membrane protein</topology>
    </subcellularLocation>
</comment>
<feature type="transmembrane region" description="Helical" evidence="12">
    <location>
        <begin position="69"/>
        <end position="89"/>
    </location>
</feature>
<dbReference type="Pfam" id="PF02386">
    <property type="entry name" value="TrkH"/>
    <property type="match status" value="1"/>
</dbReference>
<name>A0ABS6FZ61_9FIRM</name>
<keyword evidence="5" id="KW-0997">Cell inner membrane</keyword>
<feature type="transmembrane region" description="Helical" evidence="12">
    <location>
        <begin position="272"/>
        <end position="290"/>
    </location>
</feature>
<feature type="transmembrane region" description="Helical" evidence="12">
    <location>
        <begin position="330"/>
        <end position="352"/>
    </location>
</feature>
<keyword evidence="14" id="KW-1185">Reference proteome</keyword>
<dbReference type="Proteomes" id="UP000779508">
    <property type="component" value="Unassembled WGS sequence"/>
</dbReference>
<keyword evidence="10" id="KW-0406">Ion transport</keyword>
<evidence type="ECO:0000256" key="9">
    <source>
        <dbReference type="ARBA" id="ARBA00022989"/>
    </source>
</evidence>
<evidence type="ECO:0000256" key="6">
    <source>
        <dbReference type="ARBA" id="ARBA00022538"/>
    </source>
</evidence>
<keyword evidence="6" id="KW-0633">Potassium transport</keyword>
<evidence type="ECO:0000256" key="3">
    <source>
        <dbReference type="ARBA" id="ARBA00022448"/>
    </source>
</evidence>
<evidence type="ECO:0000313" key="13">
    <source>
        <dbReference type="EMBL" id="MBU5675176.1"/>
    </source>
</evidence>
<comment type="caution">
    <text evidence="13">The sequence shown here is derived from an EMBL/GenBank/DDBJ whole genome shotgun (WGS) entry which is preliminary data.</text>
</comment>
<evidence type="ECO:0000256" key="11">
    <source>
        <dbReference type="ARBA" id="ARBA00023136"/>
    </source>
</evidence>
<keyword evidence="9 12" id="KW-1133">Transmembrane helix</keyword>
<feature type="transmembrane region" description="Helical" evidence="12">
    <location>
        <begin position="453"/>
        <end position="474"/>
    </location>
</feature>
<keyword evidence="3" id="KW-0813">Transport</keyword>
<gene>
    <name evidence="13" type="ORF">KQI88_01935</name>
</gene>
<dbReference type="InterPro" id="IPR003445">
    <property type="entry name" value="Cat_transpt"/>
</dbReference>
<organism evidence="13 14">
    <name type="scientific">Alkaliphilus flagellatus</name>
    <dbReference type="NCBI Taxonomy" id="2841507"/>
    <lineage>
        <taxon>Bacteria</taxon>
        <taxon>Bacillati</taxon>
        <taxon>Bacillota</taxon>
        <taxon>Clostridia</taxon>
        <taxon>Peptostreptococcales</taxon>
        <taxon>Natronincolaceae</taxon>
        <taxon>Alkaliphilus</taxon>
    </lineage>
</organism>
<feature type="transmembrane region" description="Helical" evidence="12">
    <location>
        <begin position="388"/>
        <end position="412"/>
    </location>
</feature>
<dbReference type="EMBL" id="JAHLQK010000001">
    <property type="protein sequence ID" value="MBU5675176.1"/>
    <property type="molecule type" value="Genomic_DNA"/>
</dbReference>
<dbReference type="RefSeq" id="WP_216414676.1">
    <property type="nucleotide sequence ID" value="NZ_JAHLQK010000001.1"/>
</dbReference>
<feature type="transmembrane region" description="Helical" evidence="12">
    <location>
        <begin position="12"/>
        <end position="31"/>
    </location>
</feature>
<keyword evidence="7 12" id="KW-0812">Transmembrane</keyword>
<dbReference type="PANTHER" id="PTHR32024:SF2">
    <property type="entry name" value="TRK SYSTEM POTASSIUM UPTAKE PROTEIN TRKG-RELATED"/>
    <property type="match status" value="1"/>
</dbReference>
<reference evidence="13 14" key="1">
    <citation type="submission" date="2021-06" db="EMBL/GenBank/DDBJ databases">
        <authorList>
            <person name="Sun Q."/>
            <person name="Li D."/>
        </authorList>
    </citation>
    <scope>NUCLEOTIDE SEQUENCE [LARGE SCALE GENOMIC DNA]</scope>
    <source>
        <strain evidence="13 14">MSJ-5</strain>
    </source>
</reference>
<feature type="transmembrane region" description="Helical" evidence="12">
    <location>
        <begin position="180"/>
        <end position="199"/>
    </location>
</feature>
<evidence type="ECO:0000256" key="2">
    <source>
        <dbReference type="ARBA" id="ARBA00009137"/>
    </source>
</evidence>
<evidence type="ECO:0000256" key="12">
    <source>
        <dbReference type="SAM" id="Phobius"/>
    </source>
</evidence>
<keyword evidence="8" id="KW-0630">Potassium</keyword>
<feature type="transmembrane region" description="Helical" evidence="12">
    <location>
        <begin position="37"/>
        <end position="57"/>
    </location>
</feature>
<feature type="transmembrane region" description="Helical" evidence="12">
    <location>
        <begin position="233"/>
        <end position="252"/>
    </location>
</feature>
<evidence type="ECO:0000256" key="7">
    <source>
        <dbReference type="ARBA" id="ARBA00022692"/>
    </source>
</evidence>
<sequence>MNYGIVLRVLGNILIVESLLMLPALTIAFYMNGQDKMAFLITIIITGTIGFMMSKKASNKNNINAREGLAIVAFGWLLASLFGALPFYISGSIPKFIDAFFETVSGLTTTGSSILSNVEGLPHGALFWRSFTHWIGGMGILVFTIALLPALGIGGFQIFKAESPGPIAGKIAPRIKDTAKILYVTYFSITILHIIFLRLGGMNLFDSMLHTFGSVGTGGFGIKNNSVAFYESSYIHIVIGVFMVLSGVNFSLYYSLFKGKWKEVIQDEELKLYLTIVSVAVLLIAINLFMTSYQSIFIALRDSFFQVSSIITTTGYTTADFDMWPAFSKAILFTLMFIGGCAGSTAGGMKVIRILILIKLIKRDVAKIFHPRAFISIKNGGKTIPNETIVSINTFFALYLMIFVLSTILVSLEGLDLISASSSVAATLGNIGPGLGFVGPTRNFGEFTFASKALFSLLMLLGRLEIFTIIALVVPKDWTREV</sequence>
<comment type="similarity">
    <text evidence="2">Belongs to the TrkH potassium transport family.</text>
</comment>
<evidence type="ECO:0000256" key="5">
    <source>
        <dbReference type="ARBA" id="ARBA00022519"/>
    </source>
</evidence>
<keyword evidence="11 12" id="KW-0472">Membrane</keyword>
<dbReference type="PIRSF" id="PIRSF006247">
    <property type="entry name" value="TrkH"/>
    <property type="match status" value="1"/>
</dbReference>
<keyword evidence="4" id="KW-1003">Cell membrane</keyword>
<dbReference type="PANTHER" id="PTHR32024">
    <property type="entry name" value="TRK SYSTEM POTASSIUM UPTAKE PROTEIN TRKG-RELATED"/>
    <property type="match status" value="1"/>
</dbReference>
<evidence type="ECO:0000256" key="1">
    <source>
        <dbReference type="ARBA" id="ARBA00004429"/>
    </source>
</evidence>
<evidence type="ECO:0000256" key="4">
    <source>
        <dbReference type="ARBA" id="ARBA00022475"/>
    </source>
</evidence>
<evidence type="ECO:0000256" key="8">
    <source>
        <dbReference type="ARBA" id="ARBA00022958"/>
    </source>
</evidence>
<proteinExistence type="inferred from homology"/>